<dbReference type="Gene3D" id="3.40.50.150">
    <property type="entry name" value="Vaccinia Virus protein VP39"/>
    <property type="match status" value="1"/>
</dbReference>
<sequence length="215" mass="22911">MTTTDTIEGIGHDTGLVGQFRRPHGMLGALAGWIMAHRASNIGRNRWTVELLSLAPGAHVLEIGCGPGVGLGAVLASVPDCRVTGLDHSELMIRQAARRHAAALTADRLELWQGTLESLPHGAAFDAVFSCNVLQFVTERQALLAEVKTRLKPGGTFATTYQPRGQCASAEEGRAWIGQFAEDLCMAGFGEVEVREKPFGAMPAFCALAMALGTR</sequence>
<dbReference type="Pfam" id="PF13649">
    <property type="entry name" value="Methyltransf_25"/>
    <property type="match status" value="1"/>
</dbReference>
<dbReference type="InterPro" id="IPR029063">
    <property type="entry name" value="SAM-dependent_MTases_sf"/>
</dbReference>
<evidence type="ECO:0000313" key="5">
    <source>
        <dbReference type="Proteomes" id="UP001431221"/>
    </source>
</evidence>
<dbReference type="CDD" id="cd02440">
    <property type="entry name" value="AdoMet_MTases"/>
    <property type="match status" value="1"/>
</dbReference>
<protein>
    <submittedName>
        <fullName evidence="4">Class I SAM-dependent methyltransferase</fullName>
    </submittedName>
</protein>
<dbReference type="PANTHER" id="PTHR43861">
    <property type="entry name" value="TRANS-ACONITATE 2-METHYLTRANSFERASE-RELATED"/>
    <property type="match status" value="1"/>
</dbReference>
<evidence type="ECO:0000256" key="1">
    <source>
        <dbReference type="ARBA" id="ARBA00022603"/>
    </source>
</evidence>
<feature type="domain" description="Methyltransferase" evidence="3">
    <location>
        <begin position="60"/>
        <end position="155"/>
    </location>
</feature>
<evidence type="ECO:0000256" key="2">
    <source>
        <dbReference type="ARBA" id="ARBA00022679"/>
    </source>
</evidence>
<dbReference type="GO" id="GO:0032259">
    <property type="term" value="P:methylation"/>
    <property type="evidence" value="ECO:0007669"/>
    <property type="project" value="UniProtKB-KW"/>
</dbReference>
<evidence type="ECO:0000313" key="4">
    <source>
        <dbReference type="EMBL" id="MCK7615685.1"/>
    </source>
</evidence>
<dbReference type="SUPFAM" id="SSF53335">
    <property type="entry name" value="S-adenosyl-L-methionine-dependent methyltransferases"/>
    <property type="match status" value="1"/>
</dbReference>
<evidence type="ECO:0000259" key="3">
    <source>
        <dbReference type="Pfam" id="PF13649"/>
    </source>
</evidence>
<accession>A0ABT0H3L5</accession>
<dbReference type="RefSeq" id="WP_248159455.1">
    <property type="nucleotide sequence ID" value="NZ_JALNMJ010000029.1"/>
</dbReference>
<gene>
    <name evidence="4" type="ORF">M0H32_26285</name>
</gene>
<keyword evidence="2" id="KW-0808">Transferase</keyword>
<organism evidence="4 5">
    <name type="scientific">Roseibium sediminicola</name>
    <dbReference type="NCBI Taxonomy" id="2933272"/>
    <lineage>
        <taxon>Bacteria</taxon>
        <taxon>Pseudomonadati</taxon>
        <taxon>Pseudomonadota</taxon>
        <taxon>Alphaproteobacteria</taxon>
        <taxon>Hyphomicrobiales</taxon>
        <taxon>Stappiaceae</taxon>
        <taxon>Roseibium</taxon>
    </lineage>
</organism>
<name>A0ABT0H3L5_9HYPH</name>
<keyword evidence="1 4" id="KW-0489">Methyltransferase</keyword>
<reference evidence="4" key="1">
    <citation type="submission" date="2022-04" db="EMBL/GenBank/DDBJ databases">
        <title>Roseibium sp. CAU 1639 isolated from mud.</title>
        <authorList>
            <person name="Kim W."/>
        </authorList>
    </citation>
    <scope>NUCLEOTIDE SEQUENCE</scope>
    <source>
        <strain evidence="4">CAU 1639</strain>
    </source>
</reference>
<dbReference type="InterPro" id="IPR041698">
    <property type="entry name" value="Methyltransf_25"/>
</dbReference>
<proteinExistence type="predicted"/>
<dbReference type="PANTHER" id="PTHR43861:SF1">
    <property type="entry name" value="TRANS-ACONITATE 2-METHYLTRANSFERASE"/>
    <property type="match status" value="1"/>
</dbReference>
<dbReference type="Proteomes" id="UP001431221">
    <property type="component" value="Unassembled WGS sequence"/>
</dbReference>
<keyword evidence="5" id="KW-1185">Reference proteome</keyword>
<dbReference type="EMBL" id="JALNMJ010000029">
    <property type="protein sequence ID" value="MCK7615685.1"/>
    <property type="molecule type" value="Genomic_DNA"/>
</dbReference>
<dbReference type="GO" id="GO:0008168">
    <property type="term" value="F:methyltransferase activity"/>
    <property type="evidence" value="ECO:0007669"/>
    <property type="project" value="UniProtKB-KW"/>
</dbReference>
<comment type="caution">
    <text evidence="4">The sequence shown here is derived from an EMBL/GenBank/DDBJ whole genome shotgun (WGS) entry which is preliminary data.</text>
</comment>